<reference evidence="1" key="1">
    <citation type="submission" date="2021-02" db="EMBL/GenBank/DDBJ databases">
        <authorList>
            <person name="Dougan E. K."/>
            <person name="Rhodes N."/>
            <person name="Thang M."/>
            <person name="Chan C."/>
        </authorList>
    </citation>
    <scope>NUCLEOTIDE SEQUENCE</scope>
</reference>
<name>A0A812KCL7_9DINO</name>
<dbReference type="EMBL" id="CAJNDS010000668">
    <property type="protein sequence ID" value="CAE7226568.1"/>
    <property type="molecule type" value="Genomic_DNA"/>
</dbReference>
<keyword evidence="2" id="KW-1185">Reference proteome</keyword>
<organism evidence="1 2">
    <name type="scientific">Symbiodinium natans</name>
    <dbReference type="NCBI Taxonomy" id="878477"/>
    <lineage>
        <taxon>Eukaryota</taxon>
        <taxon>Sar</taxon>
        <taxon>Alveolata</taxon>
        <taxon>Dinophyceae</taxon>
        <taxon>Suessiales</taxon>
        <taxon>Symbiodiniaceae</taxon>
        <taxon>Symbiodinium</taxon>
    </lineage>
</organism>
<gene>
    <name evidence="1" type="primary">KCNQ2</name>
    <name evidence="1" type="ORF">SNAT2548_LOCUS8829</name>
</gene>
<sequence length="324" mass="37022">MLNCQKTSEEVDTQYEPMITSEEVEDELFRLGASSDTLTKLKVFDEMVHKPTSGNLDRSIRTKALRCMWRMLQEKGLAAEKTWFKAALLLDRVTASSFFRLEEMPLTCVYLTRLVLKCASRVPKGADEEDPSMVLKDFATWLDSTQNLATSKVSNQALLTHEEKVLKALDWQVEVSSMEKWCFLFFTRFGLAGWEFQAPLRQMHEQALLLARAVVMCFPMLSHKKLAAGLFCLSFVYSGLLPTASLRPSDVNATEWSALLAANGKLPQCRLPQAITMRLMHMICLSVKERPDDIRAWSRQTVETLGETLRQVRMFHDGQELWNI</sequence>
<comment type="caution">
    <text evidence="1">The sequence shown here is derived from an EMBL/GenBank/DDBJ whole genome shotgun (WGS) entry which is preliminary data.</text>
</comment>
<protein>
    <submittedName>
        <fullName evidence="1">KCNQ2 protein</fullName>
    </submittedName>
</protein>
<dbReference type="Gene3D" id="1.10.472.10">
    <property type="entry name" value="Cyclin-like"/>
    <property type="match status" value="1"/>
</dbReference>
<dbReference type="AlphaFoldDB" id="A0A812KCL7"/>
<proteinExistence type="predicted"/>
<dbReference type="Proteomes" id="UP000604046">
    <property type="component" value="Unassembled WGS sequence"/>
</dbReference>
<accession>A0A812KCL7</accession>
<evidence type="ECO:0000313" key="2">
    <source>
        <dbReference type="Proteomes" id="UP000604046"/>
    </source>
</evidence>
<evidence type="ECO:0000313" key="1">
    <source>
        <dbReference type="EMBL" id="CAE7226568.1"/>
    </source>
</evidence>